<organism evidence="2">
    <name type="scientific">Timema poppense</name>
    <name type="common">Walking stick</name>
    <dbReference type="NCBI Taxonomy" id="170557"/>
    <lineage>
        <taxon>Eukaryota</taxon>
        <taxon>Metazoa</taxon>
        <taxon>Ecdysozoa</taxon>
        <taxon>Arthropoda</taxon>
        <taxon>Hexapoda</taxon>
        <taxon>Insecta</taxon>
        <taxon>Pterygota</taxon>
        <taxon>Neoptera</taxon>
        <taxon>Polyneoptera</taxon>
        <taxon>Phasmatodea</taxon>
        <taxon>Timematodea</taxon>
        <taxon>Timematoidea</taxon>
        <taxon>Timematidae</taxon>
        <taxon>Timema</taxon>
    </lineage>
</organism>
<dbReference type="AlphaFoldDB" id="A0A7R9CLU1"/>
<protein>
    <submittedName>
        <fullName evidence="2">Uncharacterized protein</fullName>
    </submittedName>
</protein>
<feature type="region of interest" description="Disordered" evidence="1">
    <location>
        <begin position="221"/>
        <end position="240"/>
    </location>
</feature>
<sequence length="278" mass="30316">MTSVLANYATETVWSTVNKWYHKPLSLASSSIGRAPRWAGIDRYNYQGTYPLKCIRGSPGSPRRTRKGKTEINLPDTDSPFNSSKVLLVIWKRASRGEVFAPPFPPPETPADDFVPDLPPPDDGKCLWCCWGWCLDCDVVGLLMVQFMMSGLVQQSLAVLDLPLLQVELSVSLWLEVIVILVVQGCFTDTSRTIFVLVAVFPWHRCPHAVVARGMVRGSPTLGDNAGEGQPTLISQSSSSSSKDVPLLRVIVEEAALSSQSGGGLLQQEGGDDNGLSW</sequence>
<dbReference type="EMBL" id="OD000534">
    <property type="protein sequence ID" value="CAD7398053.1"/>
    <property type="molecule type" value="Genomic_DNA"/>
</dbReference>
<proteinExistence type="predicted"/>
<name>A0A7R9CLU1_TIMPO</name>
<evidence type="ECO:0000256" key="1">
    <source>
        <dbReference type="SAM" id="MobiDB-lite"/>
    </source>
</evidence>
<gene>
    <name evidence="2" type="ORF">TPSB3V08_LOCUS1478</name>
</gene>
<evidence type="ECO:0000313" key="2">
    <source>
        <dbReference type="EMBL" id="CAD7398053.1"/>
    </source>
</evidence>
<reference evidence="2" key="1">
    <citation type="submission" date="2020-11" db="EMBL/GenBank/DDBJ databases">
        <authorList>
            <person name="Tran Van P."/>
        </authorList>
    </citation>
    <scope>NUCLEOTIDE SEQUENCE</scope>
</reference>
<accession>A0A7R9CLU1</accession>
<feature type="region of interest" description="Disordered" evidence="1">
    <location>
        <begin position="257"/>
        <end position="278"/>
    </location>
</feature>